<gene>
    <name evidence="2" type="ORF">GCM10023321_19380</name>
</gene>
<dbReference type="EMBL" id="BAABJP010000007">
    <property type="protein sequence ID" value="GAA5151772.1"/>
    <property type="molecule type" value="Genomic_DNA"/>
</dbReference>
<sequence length="109" mass="12199">MRASPLWIHRPRPREGMRAKPSRTYAAGRAQYSTSNAMPTRTPGDSEAATQTPLPQPSELIHKWSGIVCDCKRYPIYRQLLVTSWATIGDMDRNRDMAGALAGTNLEQI</sequence>
<evidence type="ECO:0000256" key="1">
    <source>
        <dbReference type="SAM" id="MobiDB-lite"/>
    </source>
</evidence>
<organism evidence="2 3">
    <name type="scientific">Pseudonocardia eucalypti</name>
    <dbReference type="NCBI Taxonomy" id="648755"/>
    <lineage>
        <taxon>Bacteria</taxon>
        <taxon>Bacillati</taxon>
        <taxon>Actinomycetota</taxon>
        <taxon>Actinomycetes</taxon>
        <taxon>Pseudonocardiales</taxon>
        <taxon>Pseudonocardiaceae</taxon>
        <taxon>Pseudonocardia</taxon>
    </lineage>
</organism>
<reference evidence="3" key="1">
    <citation type="journal article" date="2019" name="Int. J. Syst. Evol. Microbiol.">
        <title>The Global Catalogue of Microorganisms (GCM) 10K type strain sequencing project: providing services to taxonomists for standard genome sequencing and annotation.</title>
        <authorList>
            <consortium name="The Broad Institute Genomics Platform"/>
            <consortium name="The Broad Institute Genome Sequencing Center for Infectious Disease"/>
            <person name="Wu L."/>
            <person name="Ma J."/>
        </authorList>
    </citation>
    <scope>NUCLEOTIDE SEQUENCE [LARGE SCALE GENOMIC DNA]</scope>
    <source>
        <strain evidence="3">JCM 18303</strain>
    </source>
</reference>
<protein>
    <submittedName>
        <fullName evidence="2">Uncharacterized protein</fullName>
    </submittedName>
</protein>
<dbReference type="Proteomes" id="UP001428817">
    <property type="component" value="Unassembled WGS sequence"/>
</dbReference>
<evidence type="ECO:0000313" key="3">
    <source>
        <dbReference type="Proteomes" id="UP001428817"/>
    </source>
</evidence>
<feature type="region of interest" description="Disordered" evidence="1">
    <location>
        <begin position="1"/>
        <end position="57"/>
    </location>
</feature>
<comment type="caution">
    <text evidence="2">The sequence shown here is derived from an EMBL/GenBank/DDBJ whole genome shotgun (WGS) entry which is preliminary data.</text>
</comment>
<evidence type="ECO:0000313" key="2">
    <source>
        <dbReference type="EMBL" id="GAA5151772.1"/>
    </source>
</evidence>
<proteinExistence type="predicted"/>
<accession>A0ABP9PT99</accession>
<keyword evidence="3" id="KW-1185">Reference proteome</keyword>
<name>A0ABP9PT99_9PSEU</name>